<organism evidence="3 4">
    <name type="scientific">Ruminococcus albus</name>
    <dbReference type="NCBI Taxonomy" id="1264"/>
    <lineage>
        <taxon>Bacteria</taxon>
        <taxon>Bacillati</taxon>
        <taxon>Bacillota</taxon>
        <taxon>Clostridia</taxon>
        <taxon>Eubacteriales</taxon>
        <taxon>Oscillospiraceae</taxon>
        <taxon>Ruminococcus</taxon>
    </lineage>
</organism>
<dbReference type="InterPro" id="IPR050570">
    <property type="entry name" value="Cell_wall_metabolism_enzyme"/>
</dbReference>
<reference evidence="3 4" key="1">
    <citation type="submission" date="2016-10" db="EMBL/GenBank/DDBJ databases">
        <authorList>
            <person name="de Groot N.N."/>
        </authorList>
    </citation>
    <scope>NUCLEOTIDE SEQUENCE [LARGE SCALE GENOMIC DNA]</scope>
    <source>
        <strain evidence="3 4">KH2T6</strain>
    </source>
</reference>
<sequence length="381" mass="42555">MKNTTFTSAKKKVITTLTAASCILSVSAPALGSTTIGNAIFGNSIVASALAYNEIKTEIPVGSRVMIWPLPTSNNTITGCFSDSRQHGAIDISAAKGTSVYAVADGTVVDCKYGNGYGNRIVIKHNINGNTIYTQYSHLSSIKVSLNQTVKQKDIIGLTGDTDSPGSYHLDFQVKRVAGFPGPSERMSRNIDPCKVLQLPSTLKDGATTNYQEVKEYIQDMTHNDRCPNQFRKFQPGSLQRTLQCELSPHKLGRRDGDAWHANVSMAEGWMVYGPYEKYSTGQKAVVFRLKTDFNTDKVYTNLNNRFMDEVVCTIQVADNSNNGKELAKMDIRRSDFFQSETWQDFNIYFNNTNSSHKLEFRIYYHKKAAIWADKVDLRQI</sequence>
<dbReference type="Gene3D" id="2.70.70.10">
    <property type="entry name" value="Glucose Permease (Domain IIA)"/>
    <property type="match status" value="1"/>
</dbReference>
<dbReference type="InterPro" id="IPR011055">
    <property type="entry name" value="Dup_hybrid_motif"/>
</dbReference>
<dbReference type="OrthoDB" id="5623881at2"/>
<evidence type="ECO:0000313" key="3">
    <source>
        <dbReference type="EMBL" id="SEK57056.1"/>
    </source>
</evidence>
<feature type="domain" description="M23ase beta-sheet core" evidence="2">
    <location>
        <begin position="86"/>
        <end position="176"/>
    </location>
</feature>
<dbReference type="CDD" id="cd12797">
    <property type="entry name" value="M23_peptidase"/>
    <property type="match status" value="1"/>
</dbReference>
<name>A0A1H7I3C6_RUMAL</name>
<dbReference type="SUPFAM" id="SSF51261">
    <property type="entry name" value="Duplicated hybrid motif"/>
    <property type="match status" value="1"/>
</dbReference>
<gene>
    <name evidence="3" type="ORF">SAMN05216469_103227</name>
</gene>
<dbReference type="RefSeq" id="WP_074830767.1">
    <property type="nucleotide sequence ID" value="NZ_FOAT01000003.1"/>
</dbReference>
<dbReference type="AlphaFoldDB" id="A0A1H7I3C6"/>
<protein>
    <submittedName>
        <fullName evidence="3">Peptidase family M23</fullName>
    </submittedName>
</protein>
<feature type="signal peptide" evidence="1">
    <location>
        <begin position="1"/>
        <end position="32"/>
    </location>
</feature>
<dbReference type="EMBL" id="FOAT01000003">
    <property type="protein sequence ID" value="SEK57056.1"/>
    <property type="molecule type" value="Genomic_DNA"/>
</dbReference>
<accession>A0A1H7I3C6</accession>
<dbReference type="PANTHER" id="PTHR21666">
    <property type="entry name" value="PEPTIDASE-RELATED"/>
    <property type="match status" value="1"/>
</dbReference>
<feature type="chain" id="PRO_5010371057" evidence="1">
    <location>
        <begin position="33"/>
        <end position="381"/>
    </location>
</feature>
<keyword evidence="1" id="KW-0732">Signal</keyword>
<proteinExistence type="predicted"/>
<evidence type="ECO:0000259" key="2">
    <source>
        <dbReference type="Pfam" id="PF01551"/>
    </source>
</evidence>
<dbReference type="Proteomes" id="UP000186015">
    <property type="component" value="Unassembled WGS sequence"/>
</dbReference>
<dbReference type="InterPro" id="IPR016047">
    <property type="entry name" value="M23ase_b-sheet_dom"/>
</dbReference>
<dbReference type="GO" id="GO:0004222">
    <property type="term" value="F:metalloendopeptidase activity"/>
    <property type="evidence" value="ECO:0007669"/>
    <property type="project" value="TreeGrafter"/>
</dbReference>
<dbReference type="PANTHER" id="PTHR21666:SF270">
    <property type="entry name" value="MUREIN HYDROLASE ACTIVATOR ENVC"/>
    <property type="match status" value="1"/>
</dbReference>
<evidence type="ECO:0000313" key="4">
    <source>
        <dbReference type="Proteomes" id="UP000186015"/>
    </source>
</evidence>
<evidence type="ECO:0000256" key="1">
    <source>
        <dbReference type="SAM" id="SignalP"/>
    </source>
</evidence>
<dbReference type="Pfam" id="PF01551">
    <property type="entry name" value="Peptidase_M23"/>
    <property type="match status" value="1"/>
</dbReference>